<name>A0A502KUI0_9GAMM</name>
<keyword evidence="4" id="KW-0732">Signal</keyword>
<dbReference type="Pfam" id="PF00990">
    <property type="entry name" value="GGDEF"/>
    <property type="match status" value="1"/>
</dbReference>
<dbReference type="InterPro" id="IPR000160">
    <property type="entry name" value="GGDEF_dom"/>
</dbReference>
<evidence type="ECO:0000256" key="1">
    <source>
        <dbReference type="ARBA" id="ARBA00001946"/>
    </source>
</evidence>
<dbReference type="Gene3D" id="3.30.70.270">
    <property type="match status" value="1"/>
</dbReference>
<evidence type="ECO:0000313" key="7">
    <source>
        <dbReference type="Proteomes" id="UP000315303"/>
    </source>
</evidence>
<keyword evidence="7" id="KW-1185">Reference proteome</keyword>
<dbReference type="AlphaFoldDB" id="A0A502KUI0"/>
<organism evidence="6 7">
    <name type="scientific">Litorilituus lipolyticus</name>
    <dbReference type="NCBI Taxonomy" id="2491017"/>
    <lineage>
        <taxon>Bacteria</taxon>
        <taxon>Pseudomonadati</taxon>
        <taxon>Pseudomonadota</taxon>
        <taxon>Gammaproteobacteria</taxon>
        <taxon>Alteromonadales</taxon>
        <taxon>Colwelliaceae</taxon>
        <taxon>Litorilituus</taxon>
    </lineage>
</organism>
<comment type="caution">
    <text evidence="6">The sequence shown here is derived from an EMBL/GenBank/DDBJ whole genome shotgun (WGS) entry which is preliminary data.</text>
</comment>
<sequence>MKFISMTSYCLCIYSCVMLTSFALSLFPQITHANEVTEVRVLSAKNISDKLKLAEKHKRTNPTKFNELIYELQGQPNLKNEQKQHLNFLIAFSFIYSGQFDKAASKLRALQKEKLNKLLRYRVNYSLIVVATATKNWSEGLKHIAINNEILQYIDDIEQYQNGLLSVIVFYSQMRQYQLALKYIDKLSNQTLSPTNTCALKQLNLEARFNLKELKLNDTNFNDAIDDCINANFLIPAHIVRLHKAKLYLRNDMPQEALEFLLGHLNDAKATQYPMLIAEMHNVLARSFIKINDLESAKSQAQAALAVNSNVSNLLQGVDTYLLLYEIAKAENSPTLALEYYEKYAEIERANLEGEKAKHLAFQLAQHKTAEQETQIALLNEKNALLETKQALSEAEVTNTRLFITVLIISLLLFTFWGGRLYKAHKRIKELAEFDSLTGIFNRGHFTQVATSALNYCESAKQELSVIIFDLDHFKSVNDTYGHATGDWALIEAISVCKDFGRQNDIFARLGGEEFCILLPSCDIRTAALRAEQCRQAIEGIVTEASGHDFKLTASFGVTDAKTSGFVLEKLLADADSAAYESKHAGRNRITVFTIEEKPEQKQLDSSWSIT</sequence>
<comment type="cofactor">
    <cofactor evidence="1">
        <name>Mg(2+)</name>
        <dbReference type="ChEBI" id="CHEBI:18420"/>
    </cofactor>
</comment>
<feature type="chain" id="PRO_5021211566" description="diguanylate cyclase" evidence="4">
    <location>
        <begin position="34"/>
        <end position="611"/>
    </location>
</feature>
<dbReference type="OrthoDB" id="9803824at2"/>
<evidence type="ECO:0000259" key="5">
    <source>
        <dbReference type="PROSITE" id="PS50887"/>
    </source>
</evidence>
<dbReference type="NCBIfam" id="TIGR00254">
    <property type="entry name" value="GGDEF"/>
    <property type="match status" value="1"/>
</dbReference>
<dbReference type="SMART" id="SM00267">
    <property type="entry name" value="GGDEF"/>
    <property type="match status" value="1"/>
</dbReference>
<proteinExistence type="predicted"/>
<dbReference type="InterPro" id="IPR029787">
    <property type="entry name" value="Nucleotide_cyclase"/>
</dbReference>
<dbReference type="InterPro" id="IPR043128">
    <property type="entry name" value="Rev_trsase/Diguanyl_cyclase"/>
</dbReference>
<dbReference type="PROSITE" id="PS50887">
    <property type="entry name" value="GGDEF"/>
    <property type="match status" value="1"/>
</dbReference>
<feature type="signal peptide" evidence="4">
    <location>
        <begin position="1"/>
        <end position="33"/>
    </location>
</feature>
<dbReference type="Gene3D" id="1.25.40.10">
    <property type="entry name" value="Tetratricopeptide repeat domain"/>
    <property type="match status" value="1"/>
</dbReference>
<dbReference type="InterPro" id="IPR011990">
    <property type="entry name" value="TPR-like_helical_dom_sf"/>
</dbReference>
<dbReference type="PANTHER" id="PTHR45138">
    <property type="entry name" value="REGULATORY COMPONENTS OF SENSORY TRANSDUCTION SYSTEM"/>
    <property type="match status" value="1"/>
</dbReference>
<keyword evidence="3" id="KW-0812">Transmembrane</keyword>
<keyword evidence="3" id="KW-0472">Membrane</keyword>
<dbReference type="GO" id="GO:0005886">
    <property type="term" value="C:plasma membrane"/>
    <property type="evidence" value="ECO:0007669"/>
    <property type="project" value="TreeGrafter"/>
</dbReference>
<evidence type="ECO:0000256" key="2">
    <source>
        <dbReference type="ARBA" id="ARBA00012528"/>
    </source>
</evidence>
<dbReference type="InterPro" id="IPR050469">
    <property type="entry name" value="Diguanylate_Cyclase"/>
</dbReference>
<gene>
    <name evidence="6" type="ORF">EPA86_10130</name>
</gene>
<dbReference type="Proteomes" id="UP000315303">
    <property type="component" value="Unassembled WGS sequence"/>
</dbReference>
<dbReference type="SUPFAM" id="SSF48452">
    <property type="entry name" value="TPR-like"/>
    <property type="match status" value="1"/>
</dbReference>
<evidence type="ECO:0000313" key="6">
    <source>
        <dbReference type="EMBL" id="TPH15166.1"/>
    </source>
</evidence>
<dbReference type="SUPFAM" id="SSF55073">
    <property type="entry name" value="Nucleotide cyclase"/>
    <property type="match status" value="1"/>
</dbReference>
<feature type="domain" description="GGDEF" evidence="5">
    <location>
        <begin position="462"/>
        <end position="595"/>
    </location>
</feature>
<protein>
    <recommendedName>
        <fullName evidence="2">diguanylate cyclase</fullName>
        <ecNumber evidence="2">2.7.7.65</ecNumber>
    </recommendedName>
</protein>
<dbReference type="EMBL" id="SAWY01000020">
    <property type="protein sequence ID" value="TPH15166.1"/>
    <property type="molecule type" value="Genomic_DNA"/>
</dbReference>
<evidence type="ECO:0000256" key="4">
    <source>
        <dbReference type="SAM" id="SignalP"/>
    </source>
</evidence>
<reference evidence="6 7" key="1">
    <citation type="submission" date="2019-01" db="EMBL/GenBank/DDBJ databases">
        <title>Litorilituus lipolytica sp. nov., isolated from intertidal sand of the Yellow Sea in China.</title>
        <authorList>
            <person name="Liu A."/>
        </authorList>
    </citation>
    <scope>NUCLEOTIDE SEQUENCE [LARGE SCALE GENOMIC DNA]</scope>
    <source>
        <strain evidence="6 7">RZ04</strain>
    </source>
</reference>
<dbReference type="GO" id="GO:0043709">
    <property type="term" value="P:cell adhesion involved in single-species biofilm formation"/>
    <property type="evidence" value="ECO:0007669"/>
    <property type="project" value="TreeGrafter"/>
</dbReference>
<accession>A0A502KUI0</accession>
<dbReference type="CDD" id="cd01949">
    <property type="entry name" value="GGDEF"/>
    <property type="match status" value="1"/>
</dbReference>
<dbReference type="GO" id="GO:0052621">
    <property type="term" value="F:diguanylate cyclase activity"/>
    <property type="evidence" value="ECO:0007669"/>
    <property type="project" value="UniProtKB-EC"/>
</dbReference>
<evidence type="ECO:0000256" key="3">
    <source>
        <dbReference type="SAM" id="Phobius"/>
    </source>
</evidence>
<dbReference type="PANTHER" id="PTHR45138:SF24">
    <property type="entry name" value="DIGUANYLATE CYCLASE DGCC-RELATED"/>
    <property type="match status" value="1"/>
</dbReference>
<keyword evidence="3" id="KW-1133">Transmembrane helix</keyword>
<feature type="transmembrane region" description="Helical" evidence="3">
    <location>
        <begin position="402"/>
        <end position="422"/>
    </location>
</feature>
<dbReference type="FunFam" id="3.30.70.270:FF:000001">
    <property type="entry name" value="Diguanylate cyclase domain protein"/>
    <property type="match status" value="1"/>
</dbReference>
<dbReference type="EC" id="2.7.7.65" evidence="2"/>
<dbReference type="GO" id="GO:1902201">
    <property type="term" value="P:negative regulation of bacterial-type flagellum-dependent cell motility"/>
    <property type="evidence" value="ECO:0007669"/>
    <property type="project" value="TreeGrafter"/>
</dbReference>